<sequence>MPLTRQRRFVTPGPDETVEELALRALPGEPLEAAVDRIKSWNLHIFAMRKPAGLLLGSDVVFVEPPVG</sequence>
<name>A0A328B6K4_9CAUL</name>
<keyword evidence="2" id="KW-1185">Reference proteome</keyword>
<dbReference type="EMBL" id="QFYS01000011">
    <property type="protein sequence ID" value="RAK62527.1"/>
    <property type="molecule type" value="Genomic_DNA"/>
</dbReference>
<reference evidence="1 2" key="1">
    <citation type="submission" date="2018-05" db="EMBL/GenBank/DDBJ databases">
        <authorList>
            <person name="Lanie J.A."/>
            <person name="Ng W.-L."/>
            <person name="Kazmierczak K.M."/>
            <person name="Andrzejewski T.M."/>
            <person name="Davidsen T.M."/>
            <person name="Wayne K.J."/>
            <person name="Tettelin H."/>
            <person name="Glass J.I."/>
            <person name="Rusch D."/>
            <person name="Podicherti R."/>
            <person name="Tsui H.-C.T."/>
            <person name="Winkler M.E."/>
        </authorList>
    </citation>
    <scope>NUCLEOTIDE SEQUENCE [LARGE SCALE GENOMIC DNA]</scope>
    <source>
        <strain evidence="1 2">BUT-10</strain>
    </source>
</reference>
<dbReference type="Proteomes" id="UP000249524">
    <property type="component" value="Unassembled WGS sequence"/>
</dbReference>
<evidence type="ECO:0000313" key="1">
    <source>
        <dbReference type="EMBL" id="RAK62527.1"/>
    </source>
</evidence>
<proteinExistence type="predicted"/>
<organism evidence="1 2">
    <name type="scientific">Phenylobacterium kunshanense</name>
    <dbReference type="NCBI Taxonomy" id="1445034"/>
    <lineage>
        <taxon>Bacteria</taxon>
        <taxon>Pseudomonadati</taxon>
        <taxon>Pseudomonadota</taxon>
        <taxon>Alphaproteobacteria</taxon>
        <taxon>Caulobacterales</taxon>
        <taxon>Caulobacteraceae</taxon>
        <taxon>Phenylobacterium</taxon>
    </lineage>
</organism>
<dbReference type="OrthoDB" id="7210799at2"/>
<accession>A0A328B6K4</accession>
<dbReference type="AlphaFoldDB" id="A0A328B6K4"/>
<gene>
    <name evidence="1" type="ORF">DJ019_19100</name>
</gene>
<dbReference type="RefSeq" id="WP_111278053.1">
    <property type="nucleotide sequence ID" value="NZ_QFYS01000011.1"/>
</dbReference>
<comment type="caution">
    <text evidence="1">The sequence shown here is derived from an EMBL/GenBank/DDBJ whole genome shotgun (WGS) entry which is preliminary data.</text>
</comment>
<protein>
    <submittedName>
        <fullName evidence="1">Uncharacterized protein</fullName>
    </submittedName>
</protein>
<evidence type="ECO:0000313" key="2">
    <source>
        <dbReference type="Proteomes" id="UP000249524"/>
    </source>
</evidence>